<dbReference type="EMBL" id="MAEL01000052">
    <property type="protein sequence ID" value="KAF1302435.1"/>
    <property type="molecule type" value="Genomic_DNA"/>
</dbReference>
<keyword evidence="1" id="KW-0472">Membrane</keyword>
<dbReference type="RefSeq" id="WP_161902834.1">
    <property type="nucleotide sequence ID" value="NZ_MAEL01000052.1"/>
</dbReference>
<dbReference type="Proteomes" id="UP000782705">
    <property type="component" value="Unassembled WGS sequence"/>
</dbReference>
<keyword evidence="3" id="KW-1185">Reference proteome</keyword>
<keyword evidence="1" id="KW-0812">Transmembrane</keyword>
<evidence type="ECO:0000313" key="3">
    <source>
        <dbReference type="Proteomes" id="UP000782705"/>
    </source>
</evidence>
<comment type="caution">
    <text evidence="2">The sequence shown here is derived from an EMBL/GenBank/DDBJ whole genome shotgun (WGS) entry which is preliminary data.</text>
</comment>
<protein>
    <submittedName>
        <fullName evidence="2">Uncharacterized protein</fullName>
    </submittedName>
</protein>
<gene>
    <name evidence="2" type="ORF">BAU17_09270</name>
</gene>
<proteinExistence type="predicted"/>
<feature type="transmembrane region" description="Helical" evidence="1">
    <location>
        <begin position="48"/>
        <end position="66"/>
    </location>
</feature>
<feature type="transmembrane region" description="Helical" evidence="1">
    <location>
        <begin position="20"/>
        <end position="42"/>
    </location>
</feature>
<accession>A0ABQ6YX81</accession>
<organism evidence="2 3">
    <name type="scientific">Candidatus Enterococcus willemsii</name>
    <dbReference type="NCBI Taxonomy" id="1857215"/>
    <lineage>
        <taxon>Bacteria</taxon>
        <taxon>Bacillati</taxon>
        <taxon>Bacillota</taxon>
        <taxon>Bacilli</taxon>
        <taxon>Lactobacillales</taxon>
        <taxon>Enterococcaceae</taxon>
        <taxon>Enterococcus</taxon>
    </lineage>
</organism>
<reference evidence="2 3" key="1">
    <citation type="submission" date="2016-06" db="EMBL/GenBank/DDBJ databases">
        <title>Four novel species of enterococci isolated from chicken manure.</title>
        <authorList>
            <person name="Van Tyne D."/>
        </authorList>
    </citation>
    <scope>NUCLEOTIDE SEQUENCE [LARGE SCALE GENOMIC DNA]</scope>
    <source>
        <strain evidence="2 3">CU12B</strain>
    </source>
</reference>
<evidence type="ECO:0000313" key="2">
    <source>
        <dbReference type="EMBL" id="KAF1302435.1"/>
    </source>
</evidence>
<name>A0ABQ6YX81_9ENTE</name>
<evidence type="ECO:0000256" key="1">
    <source>
        <dbReference type="SAM" id="Phobius"/>
    </source>
</evidence>
<sequence>MAKYFATEQLNEKNERTVKLLKTVGTFSEVILFLVGIGFLLAGQTTSAIIFIVLSIGGMIVFWVVIPSSFKKTIDRLQELDSLIELTPEHYRHAEFIFSWEGTNIMHATLQSAPDEHSTVRAGNYIYLLSRQTAPDDFAHYSDFTYSYSVAPYAMLRVNLSYLAEPEAFLEELKTYATDYQLDFFETDNSRQAEKYIRTTYK</sequence>
<keyword evidence="1" id="KW-1133">Transmembrane helix</keyword>